<dbReference type="InterPro" id="IPR001466">
    <property type="entry name" value="Beta-lactam-related"/>
</dbReference>
<sequence>MSFAGSPASLQAVSAWFEENFRTRSEMGASVSIWKDGREVLNLAHGHCDRARTRKWDHGTLVPVWSATKGPAAVCCLLALEEAGIPLECPVAEVWPEFAGGGKANLAFTHLFSHTGGLCALDERAPIYDYDAVIEAIEHQRPLWEPGTRQGYHARTFGFMLDEIVRRLTQAESLGEYYREVFGSPLALDFWIGLPSAEWERVSPVYPGKISLANGEQPFIKAFNTGGTLTQRTFTSPPGLNAVSDFNQSEMWSRGYASMGGVGSAHGLAKFYAMLAQGGRWNGVQMVPEAVVRRLEQTLTQETDAVLLTPIAFSAGMMKDAMNGGPESDGSKLRQLYGPSRLAYGHPGAGGSLAFADPENGLSFAYTMNQMEIGALPGERGLGLVRALYGG</sequence>
<dbReference type="EC" id="3.-.-.-" evidence="2"/>
<reference evidence="3" key="1">
    <citation type="journal article" date="2019" name="Int. J. Syst. Evol. Microbiol.">
        <title>The Global Catalogue of Microorganisms (GCM) 10K type strain sequencing project: providing services to taxonomists for standard genome sequencing and annotation.</title>
        <authorList>
            <consortium name="The Broad Institute Genomics Platform"/>
            <consortium name="The Broad Institute Genome Sequencing Center for Infectious Disease"/>
            <person name="Wu L."/>
            <person name="Ma J."/>
        </authorList>
    </citation>
    <scope>NUCLEOTIDE SEQUENCE [LARGE SCALE GENOMIC DNA]</scope>
    <source>
        <strain evidence="3">CGMCC 4.1469</strain>
    </source>
</reference>
<dbReference type="Gene3D" id="3.40.710.10">
    <property type="entry name" value="DD-peptidase/beta-lactamase superfamily"/>
    <property type="match status" value="1"/>
</dbReference>
<dbReference type="PANTHER" id="PTHR43319">
    <property type="entry name" value="BETA-LACTAMASE-RELATED"/>
    <property type="match status" value="1"/>
</dbReference>
<feature type="domain" description="Beta-lactamase-related" evidence="1">
    <location>
        <begin position="18"/>
        <end position="372"/>
    </location>
</feature>
<keyword evidence="3" id="KW-1185">Reference proteome</keyword>
<keyword evidence="2" id="KW-0378">Hydrolase</keyword>
<evidence type="ECO:0000313" key="3">
    <source>
        <dbReference type="Proteomes" id="UP001596052"/>
    </source>
</evidence>
<evidence type="ECO:0000259" key="1">
    <source>
        <dbReference type="Pfam" id="PF00144"/>
    </source>
</evidence>
<dbReference type="Proteomes" id="UP001596052">
    <property type="component" value="Unassembled WGS sequence"/>
</dbReference>
<dbReference type="SUPFAM" id="SSF56601">
    <property type="entry name" value="beta-lactamase/transpeptidase-like"/>
    <property type="match status" value="1"/>
</dbReference>
<dbReference type="PANTHER" id="PTHR43319:SF3">
    <property type="entry name" value="BETA-LACTAMASE-RELATED DOMAIN-CONTAINING PROTEIN"/>
    <property type="match status" value="1"/>
</dbReference>
<dbReference type="RefSeq" id="WP_377162102.1">
    <property type="nucleotide sequence ID" value="NZ_JBHSMQ010000001.1"/>
</dbReference>
<dbReference type="InterPro" id="IPR012338">
    <property type="entry name" value="Beta-lactam/transpept-like"/>
</dbReference>
<dbReference type="InterPro" id="IPR052907">
    <property type="entry name" value="Beta-lactamase/esterase"/>
</dbReference>
<proteinExistence type="predicted"/>
<dbReference type="EMBL" id="JBHSMQ010000001">
    <property type="protein sequence ID" value="MFC5453237.1"/>
    <property type="molecule type" value="Genomic_DNA"/>
</dbReference>
<dbReference type="GO" id="GO:0016787">
    <property type="term" value="F:hydrolase activity"/>
    <property type="evidence" value="ECO:0007669"/>
    <property type="project" value="UniProtKB-KW"/>
</dbReference>
<organism evidence="2 3">
    <name type="scientific">Prosthecobacter fluviatilis</name>
    <dbReference type="NCBI Taxonomy" id="445931"/>
    <lineage>
        <taxon>Bacteria</taxon>
        <taxon>Pseudomonadati</taxon>
        <taxon>Verrucomicrobiota</taxon>
        <taxon>Verrucomicrobiia</taxon>
        <taxon>Verrucomicrobiales</taxon>
        <taxon>Verrucomicrobiaceae</taxon>
        <taxon>Prosthecobacter</taxon>
    </lineage>
</organism>
<gene>
    <name evidence="2" type="ORF">ACFQDI_00080</name>
</gene>
<name>A0ABW0KJK5_9BACT</name>
<protein>
    <submittedName>
        <fullName evidence="2">Serine hydrolase domain-containing protein</fullName>
        <ecNumber evidence="2">3.-.-.-</ecNumber>
    </submittedName>
</protein>
<comment type="caution">
    <text evidence="2">The sequence shown here is derived from an EMBL/GenBank/DDBJ whole genome shotgun (WGS) entry which is preliminary data.</text>
</comment>
<evidence type="ECO:0000313" key="2">
    <source>
        <dbReference type="EMBL" id="MFC5453237.1"/>
    </source>
</evidence>
<accession>A0ABW0KJK5</accession>
<dbReference type="Pfam" id="PF00144">
    <property type="entry name" value="Beta-lactamase"/>
    <property type="match status" value="1"/>
</dbReference>